<evidence type="ECO:0000313" key="2">
    <source>
        <dbReference type="Proteomes" id="UP000242857"/>
    </source>
</evidence>
<accession>A0A1M4SDR7</accession>
<gene>
    <name evidence="1" type="ORF">SAMN02745204_00155</name>
</gene>
<dbReference type="Proteomes" id="UP000242857">
    <property type="component" value="Unassembled WGS sequence"/>
</dbReference>
<protein>
    <recommendedName>
        <fullName evidence="3">DUF721 domain-containing protein</fullName>
    </recommendedName>
</protein>
<reference evidence="2" key="1">
    <citation type="submission" date="2016-11" db="EMBL/GenBank/DDBJ databases">
        <authorList>
            <person name="Varghese N."/>
            <person name="Submissions S."/>
        </authorList>
    </citation>
    <scope>NUCLEOTIDE SEQUENCE [LARGE SCALE GENOMIC DNA]</scope>
    <source>
        <strain evidence="2">DSM 14834</strain>
    </source>
</reference>
<evidence type="ECO:0000313" key="1">
    <source>
        <dbReference type="EMBL" id="SHE30167.1"/>
    </source>
</evidence>
<dbReference type="STRING" id="213588.SAMN02745204_00155"/>
<sequence length="145" mass="15344">MSASRPLSPSATLPKQALDTLLDGSAGDILRRACWLQTLDQMLRPLLPTGAAGHVRLANVRDRRLILTADSAAWHTRLRLATPALLEAARTLGLDVDAIDIRVIAPTTTAPASTPRRGVPAGLQAALALLREAADAPAGHDQEPR</sequence>
<name>A0A1M4SDR7_9GAMM</name>
<dbReference type="RefSeq" id="WP_072754735.1">
    <property type="nucleotide sequence ID" value="NZ_FQUK01000002.1"/>
</dbReference>
<dbReference type="AlphaFoldDB" id="A0A1M4SDR7"/>
<organism evidence="1 2">
    <name type="scientific">Thermomonas hydrothermalis</name>
    <dbReference type="NCBI Taxonomy" id="213588"/>
    <lineage>
        <taxon>Bacteria</taxon>
        <taxon>Pseudomonadati</taxon>
        <taxon>Pseudomonadota</taxon>
        <taxon>Gammaproteobacteria</taxon>
        <taxon>Lysobacterales</taxon>
        <taxon>Lysobacteraceae</taxon>
        <taxon>Thermomonas</taxon>
    </lineage>
</organism>
<evidence type="ECO:0008006" key="3">
    <source>
        <dbReference type="Google" id="ProtNLM"/>
    </source>
</evidence>
<proteinExistence type="predicted"/>
<dbReference type="Pfam" id="PF05258">
    <property type="entry name" value="DciA"/>
    <property type="match status" value="1"/>
</dbReference>
<dbReference type="InterPro" id="IPR007922">
    <property type="entry name" value="DciA-like"/>
</dbReference>
<keyword evidence="2" id="KW-1185">Reference proteome</keyword>
<dbReference type="EMBL" id="FQUK01000002">
    <property type="protein sequence ID" value="SHE30167.1"/>
    <property type="molecule type" value="Genomic_DNA"/>
</dbReference>
<dbReference type="OrthoDB" id="5801779at2"/>